<dbReference type="EMBL" id="CP096246">
    <property type="protein sequence ID" value="WFG97020.1"/>
    <property type="molecule type" value="Genomic_DNA"/>
</dbReference>
<evidence type="ECO:0000313" key="1">
    <source>
        <dbReference type="EMBL" id="WFG97020.1"/>
    </source>
</evidence>
<evidence type="ECO:0000313" key="2">
    <source>
        <dbReference type="Proteomes" id="UP001214629"/>
    </source>
</evidence>
<accession>A0AAX3T0X9</accession>
<dbReference type="AlphaFoldDB" id="A0AAX3T0X9"/>
<sequence>MVENNIKNTISELINEIKTTTENNLSNLGQIMEALIDKVNNIGNILNQIRKRIKPTIY</sequence>
<evidence type="ECO:0008006" key="3">
    <source>
        <dbReference type="Google" id="ProtNLM"/>
    </source>
</evidence>
<proteinExistence type="predicted"/>
<reference evidence="1 2" key="1">
    <citation type="submission" date="2022-04" db="EMBL/GenBank/DDBJ databases">
        <title>Whole genome of Spiroplasma citri.</title>
        <authorList>
            <person name="Khanchezar A."/>
            <person name="Izadpanah K."/>
            <person name="Taghavi M."/>
            <person name="Ghorbani A."/>
            <person name="Beven L."/>
        </authorList>
    </citation>
    <scope>NUCLEOTIDE SEQUENCE [LARGE SCALE GENOMIC DNA]</scope>
    <source>
        <strain evidence="1 2">D4</strain>
    </source>
</reference>
<protein>
    <recommendedName>
        <fullName evidence="3">Plectrovirus-related protein</fullName>
    </recommendedName>
</protein>
<keyword evidence="2" id="KW-1185">Reference proteome</keyword>
<dbReference type="RefSeq" id="WP_277939212.1">
    <property type="nucleotide sequence ID" value="NZ_CP096246.1"/>
</dbReference>
<gene>
    <name evidence="1" type="ORF">M0C40_03185</name>
</gene>
<name>A0AAX3T0X9_SPICI</name>
<dbReference type="Proteomes" id="UP001214629">
    <property type="component" value="Chromosome"/>
</dbReference>
<organism evidence="1 2">
    <name type="scientific">Spiroplasma citri</name>
    <dbReference type="NCBI Taxonomy" id="2133"/>
    <lineage>
        <taxon>Bacteria</taxon>
        <taxon>Bacillati</taxon>
        <taxon>Mycoplasmatota</taxon>
        <taxon>Mollicutes</taxon>
        <taxon>Entomoplasmatales</taxon>
        <taxon>Spiroplasmataceae</taxon>
        <taxon>Spiroplasma</taxon>
    </lineage>
</organism>